<name>A0A2N0RNL1_9GLOM</name>
<evidence type="ECO:0000313" key="1">
    <source>
        <dbReference type="EMBL" id="PKC64880.1"/>
    </source>
</evidence>
<dbReference type="PANTHER" id="PTHR47718">
    <property type="entry name" value="OS01G0519700 PROTEIN"/>
    <property type="match status" value="1"/>
</dbReference>
<accession>A0A2N0RNL1</accession>
<evidence type="ECO:0008006" key="3">
    <source>
        <dbReference type="Google" id="ProtNLM"/>
    </source>
</evidence>
<protein>
    <recommendedName>
        <fullName evidence="3">MULE transposase domain-containing protein</fullName>
    </recommendedName>
</protein>
<organism evidence="1 2">
    <name type="scientific">Rhizophagus irregularis</name>
    <dbReference type="NCBI Taxonomy" id="588596"/>
    <lineage>
        <taxon>Eukaryota</taxon>
        <taxon>Fungi</taxon>
        <taxon>Fungi incertae sedis</taxon>
        <taxon>Mucoromycota</taxon>
        <taxon>Glomeromycotina</taxon>
        <taxon>Glomeromycetes</taxon>
        <taxon>Glomerales</taxon>
        <taxon>Glomeraceae</taxon>
        <taxon>Rhizophagus</taxon>
    </lineage>
</organism>
<dbReference type="AlphaFoldDB" id="A0A2N0RNL1"/>
<evidence type="ECO:0000313" key="2">
    <source>
        <dbReference type="Proteomes" id="UP000232688"/>
    </source>
</evidence>
<proteinExistence type="predicted"/>
<reference evidence="1 2" key="2">
    <citation type="submission" date="2017-10" db="EMBL/GenBank/DDBJ databases">
        <title>Genome analyses suggest a sexual origin of heterokaryosis in a supposedly ancient asexual fungus.</title>
        <authorList>
            <person name="Corradi N."/>
            <person name="Sedzielewska K."/>
            <person name="Noel J."/>
            <person name="Charron P."/>
            <person name="Farinelli L."/>
            <person name="Marton T."/>
            <person name="Kruger M."/>
            <person name="Pelin A."/>
            <person name="Brachmann A."/>
            <person name="Corradi N."/>
        </authorList>
    </citation>
    <scope>NUCLEOTIDE SEQUENCE [LARGE SCALE GENOMIC DNA]</scope>
    <source>
        <strain evidence="1 2">A1</strain>
    </source>
</reference>
<dbReference type="VEuPathDB" id="FungiDB:FUN_018600"/>
<reference evidence="1 2" key="1">
    <citation type="submission" date="2017-10" db="EMBL/GenBank/DDBJ databases">
        <title>Extensive intraspecific genome diversity in a model arbuscular mycorrhizal fungus.</title>
        <authorList>
            <person name="Chen E.C.H."/>
            <person name="Morin E."/>
            <person name="Baudet D."/>
            <person name="Noel J."/>
            <person name="Ndikumana S."/>
            <person name="Charron P."/>
            <person name="St-Onge C."/>
            <person name="Giorgi J."/>
            <person name="Grigoriev I.V."/>
            <person name="Roux C."/>
            <person name="Martin F.M."/>
            <person name="Corradi N."/>
        </authorList>
    </citation>
    <scope>NUCLEOTIDE SEQUENCE [LARGE SCALE GENOMIC DNA]</scope>
    <source>
        <strain evidence="1 2">A1</strain>
    </source>
</reference>
<gene>
    <name evidence="1" type="ORF">RhiirA1_461799</name>
</gene>
<dbReference type="VEuPathDB" id="FungiDB:RhiirA1_461799"/>
<comment type="caution">
    <text evidence="1">The sequence shown here is derived from an EMBL/GenBank/DDBJ whole genome shotgun (WGS) entry which is preliminary data.</text>
</comment>
<dbReference type="EMBL" id="LLXH01000593">
    <property type="protein sequence ID" value="PKC64880.1"/>
    <property type="molecule type" value="Genomic_DNA"/>
</dbReference>
<dbReference type="Proteomes" id="UP000232688">
    <property type="component" value="Unassembled WGS sequence"/>
</dbReference>
<dbReference type="VEuPathDB" id="FungiDB:RhiirFUN_008978"/>
<dbReference type="PANTHER" id="PTHR47718:SF7">
    <property type="entry name" value="PROTEIN FAR1-RELATED SEQUENCE"/>
    <property type="match status" value="1"/>
</dbReference>
<sequence length="324" mass="37946">MQSDDQTMAKKVSNNTQIQTLPPTGIQPVVIITDSDPAVDAAIRQILPSTYLIHCAFHISQNLNKNLRKLLDNDYQNFIHNFYSYRNCIIEDEYWAYCYTKYHFTGRMIASSRVKSINAYLKRLLNNSNILLYDLIFEIQRLLDQQNKEGNMNSTSRVNQDVDMHEKRISEVVIEQLSNDILKATLNQMIEFVESHNIREIWAINVGNSLDIKHYVLLLQNWVTQEPFIVADKFIQKNVIYNYDEFNDSNTNFCLFNQNNNGFCEEKLTILEQKLIYGKLHRMYKKALNKALQSNSKSEQLINLLQEFTEDGELDLDKLDDINH</sequence>